<dbReference type="EMBL" id="BOMG01000120">
    <property type="protein sequence ID" value="GID61188.1"/>
    <property type="molecule type" value="Genomic_DNA"/>
</dbReference>
<dbReference type="InterPro" id="IPR037053">
    <property type="entry name" value="Phage_tail_collar_dom_sf"/>
</dbReference>
<dbReference type="RefSeq" id="WP_203808908.1">
    <property type="nucleotide sequence ID" value="NZ_BAAAQE010000050.1"/>
</dbReference>
<dbReference type="Gene3D" id="3.90.1340.10">
    <property type="entry name" value="Phage tail collar domain"/>
    <property type="match status" value="1"/>
</dbReference>
<reference evidence="2 3" key="1">
    <citation type="submission" date="2021-01" db="EMBL/GenBank/DDBJ databases">
        <title>Whole genome shotgun sequence of Actinoplanes couchii NBRC 106145.</title>
        <authorList>
            <person name="Komaki H."/>
            <person name="Tamura T."/>
        </authorList>
    </citation>
    <scope>NUCLEOTIDE SEQUENCE [LARGE SCALE GENOMIC DNA]</scope>
    <source>
        <strain evidence="2 3">NBRC 106145</strain>
    </source>
</reference>
<name>A0ABQ3XRS4_9ACTN</name>
<gene>
    <name evidence="2" type="ORF">Aco03nite_095920</name>
</gene>
<dbReference type="Pfam" id="PF07484">
    <property type="entry name" value="Collar"/>
    <property type="match status" value="1"/>
</dbReference>
<feature type="domain" description="Phage tail collar" evidence="1">
    <location>
        <begin position="36"/>
        <end position="85"/>
    </location>
</feature>
<evidence type="ECO:0000313" key="3">
    <source>
        <dbReference type="Proteomes" id="UP000612282"/>
    </source>
</evidence>
<protein>
    <recommendedName>
        <fullName evidence="1">Phage tail collar domain-containing protein</fullName>
    </recommendedName>
</protein>
<comment type="caution">
    <text evidence="2">The sequence shown here is derived from an EMBL/GenBank/DDBJ whole genome shotgun (WGS) entry which is preliminary data.</text>
</comment>
<evidence type="ECO:0000313" key="2">
    <source>
        <dbReference type="EMBL" id="GID61188.1"/>
    </source>
</evidence>
<keyword evidence="3" id="KW-1185">Reference proteome</keyword>
<evidence type="ECO:0000259" key="1">
    <source>
        <dbReference type="Pfam" id="PF07484"/>
    </source>
</evidence>
<proteinExistence type="predicted"/>
<dbReference type="InterPro" id="IPR011083">
    <property type="entry name" value="Phage_tail_collar_dom"/>
</dbReference>
<dbReference type="SUPFAM" id="SSF88874">
    <property type="entry name" value="Receptor-binding domain of short tail fibre protein gp12"/>
    <property type="match status" value="1"/>
</dbReference>
<dbReference type="Proteomes" id="UP000612282">
    <property type="component" value="Unassembled WGS sequence"/>
</dbReference>
<sequence>MAQTPHTQQQPQATMTDGDVLVGTVVSYGCVVTVNSPPPNGWLLCDGSPRSRKDYNDLFTVIGTLHGGGDGVTTFNLPDHRGRFLRGVDDGTGHDPDANTRLAANPGGIAGDAVGSVQNRATARPVGDNTGFATDLQGNHSHTVAHLPNSNSWYALAGSHYANWNDGSPQSGTSGTHTHTVTGGGDLDTCPINIYTNTIIYYGTKAP</sequence>
<organism evidence="2 3">
    <name type="scientific">Actinoplanes couchii</name>
    <dbReference type="NCBI Taxonomy" id="403638"/>
    <lineage>
        <taxon>Bacteria</taxon>
        <taxon>Bacillati</taxon>
        <taxon>Actinomycetota</taxon>
        <taxon>Actinomycetes</taxon>
        <taxon>Micromonosporales</taxon>
        <taxon>Micromonosporaceae</taxon>
        <taxon>Actinoplanes</taxon>
    </lineage>
</organism>
<accession>A0ABQ3XRS4</accession>